<dbReference type="Pfam" id="PF04230">
    <property type="entry name" value="PS_pyruv_trans"/>
    <property type="match status" value="1"/>
</dbReference>
<feature type="domain" description="Polysaccharide pyruvyl transferase" evidence="1">
    <location>
        <begin position="248"/>
        <end position="321"/>
    </location>
</feature>
<dbReference type="Proteomes" id="UP000247565">
    <property type="component" value="Unassembled WGS sequence"/>
</dbReference>
<gene>
    <name evidence="2" type="ORF">DK869_03760</name>
</gene>
<dbReference type="RefSeq" id="WP_110438677.1">
    <property type="nucleotide sequence ID" value="NZ_CP046393.1"/>
</dbReference>
<proteinExistence type="predicted"/>
<organism evidence="2 3">
    <name type="scientific">Commensalibacter melissae</name>
    <dbReference type="NCBI Taxonomy" id="2070537"/>
    <lineage>
        <taxon>Bacteria</taxon>
        <taxon>Pseudomonadati</taxon>
        <taxon>Pseudomonadota</taxon>
        <taxon>Alphaproteobacteria</taxon>
        <taxon>Acetobacterales</taxon>
        <taxon>Acetobacteraceae</taxon>
    </lineage>
</organism>
<name>A0A318N1I4_9PROT</name>
<dbReference type="InterPro" id="IPR007345">
    <property type="entry name" value="Polysacch_pyruvyl_Trfase"/>
</dbReference>
<sequence>MSLKNFIICRTEEESSLCYLNHHLYMVQKKNNHHPVYLSTTDMKTGFIHDKKNLFDHVIIKHQFPGNYSFISRRLNCYYYNIPITTHHHQTLFQTVQLKNKQWKKFKLQKAHKIKFDINQFNTLVNKKMNNSVNLYWWRNKQFTNIGDELNLYIIGYLSKKIICRTNLKNTDLIGIGSILNWATPRNRIYPVWGSGTLSPSSLPTELFKISLLRGPLTHESLTSHKCKLPYGDPGLICDRIYNPNKEKKYDWGLIVHHSQYKKSWVEQILQNTPNTLFIDITDPDINVFIDQLKSCKYIASSSLHGLVIADSYHIPNIWLWDNKLHDGGKWKFFDYFAGIHRTEINFYNPVLFKNLNHIPLRQLDLSYFDKLENTKNQIIDSFPL</sequence>
<comment type="caution">
    <text evidence="2">The sequence shown here is derived from an EMBL/GenBank/DDBJ whole genome shotgun (WGS) entry which is preliminary data.</text>
</comment>
<keyword evidence="3" id="KW-1185">Reference proteome</keyword>
<reference evidence="2 3" key="1">
    <citation type="submission" date="2018-05" db="EMBL/GenBank/DDBJ databases">
        <title>Reference genomes for bee gut microbiota database.</title>
        <authorList>
            <person name="Ellegaard K.M."/>
        </authorList>
    </citation>
    <scope>NUCLEOTIDE SEQUENCE [LARGE SCALE GENOMIC DNA]</scope>
    <source>
        <strain evidence="2 3">ESL0284</strain>
    </source>
</reference>
<evidence type="ECO:0000313" key="3">
    <source>
        <dbReference type="Proteomes" id="UP000247565"/>
    </source>
</evidence>
<dbReference type="EMBL" id="QGLT01000002">
    <property type="protein sequence ID" value="PXZ00534.1"/>
    <property type="molecule type" value="Genomic_DNA"/>
</dbReference>
<dbReference type="OrthoDB" id="9803627at2"/>
<protein>
    <recommendedName>
        <fullName evidence="1">Polysaccharide pyruvyl transferase domain-containing protein</fullName>
    </recommendedName>
</protein>
<dbReference type="AlphaFoldDB" id="A0A318N1I4"/>
<evidence type="ECO:0000259" key="1">
    <source>
        <dbReference type="Pfam" id="PF04230"/>
    </source>
</evidence>
<accession>A0A318N1I4</accession>
<evidence type="ECO:0000313" key="2">
    <source>
        <dbReference type="EMBL" id="PXZ00534.1"/>
    </source>
</evidence>